<proteinExistence type="predicted"/>
<sequence>MRTTSEEALAFLERHRLPPTPQNYTLAYIAVDEPTSRIGLAVKAIAEDGVRMRQEEADEIVALYAGDSIRHSGSNGDGERRRLEAQAERLGALTATAAAQSQEFVADLDSEAQQLDSQAARTVQIVARMIERSKQAEDNFRSALREIEALRQELATARGDAERDALTGLPNRRRVERQLEELASAGRKRTVGLCDIDSFKRVNDRFGHTVGDRVLKMVASSLATSCAPHLVGRWGGEEFIVVMDGGNAAACTALLDQARADLASRRFKLRETDEPLGVISFSAGVAEADGDASNTPGALHRADAAMYAAKQAGRNQVMLG</sequence>
<geneLocation type="plasmid" evidence="4 5">
    <name>plas2</name>
</geneLocation>
<dbReference type="Pfam" id="PF00990">
    <property type="entry name" value="GGDEF"/>
    <property type="match status" value="1"/>
</dbReference>
<evidence type="ECO:0000259" key="3">
    <source>
        <dbReference type="PROSITE" id="PS50887"/>
    </source>
</evidence>
<feature type="domain" description="GGDEF" evidence="3">
    <location>
        <begin position="187"/>
        <end position="320"/>
    </location>
</feature>
<dbReference type="EMBL" id="CP060054">
    <property type="protein sequence ID" value="QNE07740.1"/>
    <property type="molecule type" value="Genomic_DNA"/>
</dbReference>
<dbReference type="PROSITE" id="PS50887">
    <property type="entry name" value="GGDEF"/>
    <property type="match status" value="1"/>
</dbReference>
<dbReference type="InterPro" id="IPR000160">
    <property type="entry name" value="GGDEF_dom"/>
</dbReference>
<dbReference type="InterPro" id="IPR043128">
    <property type="entry name" value="Rev_trsase/Diguanyl_cyclase"/>
</dbReference>
<dbReference type="SUPFAM" id="SSF55073">
    <property type="entry name" value="Nucleotide cyclase"/>
    <property type="match status" value="1"/>
</dbReference>
<dbReference type="GO" id="GO:0005886">
    <property type="term" value="C:plasma membrane"/>
    <property type="evidence" value="ECO:0007669"/>
    <property type="project" value="TreeGrafter"/>
</dbReference>
<dbReference type="GO" id="GO:0052621">
    <property type="term" value="F:diguanylate cyclase activity"/>
    <property type="evidence" value="ECO:0007669"/>
    <property type="project" value="UniProtKB-EC"/>
</dbReference>
<dbReference type="GO" id="GO:1902201">
    <property type="term" value="P:negative regulation of bacterial-type flagellum-dependent cell motility"/>
    <property type="evidence" value="ECO:0007669"/>
    <property type="project" value="TreeGrafter"/>
</dbReference>
<evidence type="ECO:0000256" key="1">
    <source>
        <dbReference type="ARBA" id="ARBA00012528"/>
    </source>
</evidence>
<reference evidence="4 5" key="1">
    <citation type="submission" date="2020-08" db="EMBL/GenBank/DDBJ databases">
        <authorList>
            <person name="Liu G."/>
            <person name="Sun C."/>
        </authorList>
    </citation>
    <scope>NUCLEOTIDE SEQUENCE [LARGE SCALE GENOMIC DNA]</scope>
    <source>
        <strain evidence="4 5">OT19</strain>
        <plasmid evidence="4 5">plas2</plasmid>
    </source>
</reference>
<evidence type="ECO:0000256" key="2">
    <source>
        <dbReference type="SAM" id="Coils"/>
    </source>
</evidence>
<dbReference type="Gene3D" id="3.30.70.270">
    <property type="match status" value="1"/>
</dbReference>
<dbReference type="CDD" id="cd01949">
    <property type="entry name" value="GGDEF"/>
    <property type="match status" value="1"/>
</dbReference>
<dbReference type="SMART" id="SM00267">
    <property type="entry name" value="GGDEF"/>
    <property type="match status" value="1"/>
</dbReference>
<name>A0A7G6W175_9SPHN</name>
<dbReference type="Proteomes" id="UP000515297">
    <property type="component" value="Plasmid plas2"/>
</dbReference>
<keyword evidence="2" id="KW-0175">Coiled coil</keyword>
<evidence type="ECO:0000313" key="4">
    <source>
        <dbReference type="EMBL" id="QNE07740.1"/>
    </source>
</evidence>
<dbReference type="RefSeq" id="WP_185886167.1">
    <property type="nucleotide sequence ID" value="NZ_CP060054.1"/>
</dbReference>
<accession>A0A7G6W175</accession>
<dbReference type="EC" id="2.7.7.65" evidence="1"/>
<evidence type="ECO:0000313" key="5">
    <source>
        <dbReference type="Proteomes" id="UP000515297"/>
    </source>
</evidence>
<protein>
    <recommendedName>
        <fullName evidence="1">diguanylate cyclase</fullName>
        <ecNumber evidence="1">2.7.7.65</ecNumber>
    </recommendedName>
</protein>
<gene>
    <name evidence="4" type="ORF">H4O24_20165</name>
</gene>
<dbReference type="InterPro" id="IPR050469">
    <property type="entry name" value="Diguanylate_Cyclase"/>
</dbReference>
<organism evidence="4 5">
    <name type="scientific">Croceicoccus marinus</name>
    <dbReference type="NCBI Taxonomy" id="450378"/>
    <lineage>
        <taxon>Bacteria</taxon>
        <taxon>Pseudomonadati</taxon>
        <taxon>Pseudomonadota</taxon>
        <taxon>Alphaproteobacteria</taxon>
        <taxon>Sphingomonadales</taxon>
        <taxon>Erythrobacteraceae</taxon>
        <taxon>Croceicoccus</taxon>
    </lineage>
</organism>
<dbReference type="AlphaFoldDB" id="A0A7G6W175"/>
<dbReference type="GO" id="GO:0043709">
    <property type="term" value="P:cell adhesion involved in single-species biofilm formation"/>
    <property type="evidence" value="ECO:0007669"/>
    <property type="project" value="TreeGrafter"/>
</dbReference>
<keyword evidence="4" id="KW-0614">Plasmid</keyword>
<dbReference type="PANTHER" id="PTHR45138">
    <property type="entry name" value="REGULATORY COMPONENTS OF SENSORY TRANSDUCTION SYSTEM"/>
    <property type="match status" value="1"/>
</dbReference>
<dbReference type="NCBIfam" id="TIGR00254">
    <property type="entry name" value="GGDEF"/>
    <property type="match status" value="1"/>
</dbReference>
<dbReference type="InterPro" id="IPR029787">
    <property type="entry name" value="Nucleotide_cyclase"/>
</dbReference>
<feature type="coiled-coil region" evidence="2">
    <location>
        <begin position="126"/>
        <end position="164"/>
    </location>
</feature>
<dbReference type="PANTHER" id="PTHR45138:SF24">
    <property type="entry name" value="DIGUANYLATE CYCLASE DGCC-RELATED"/>
    <property type="match status" value="1"/>
</dbReference>